<evidence type="ECO:0000256" key="1">
    <source>
        <dbReference type="SAM" id="Phobius"/>
    </source>
</evidence>
<dbReference type="AlphaFoldDB" id="A0AAV5NYI4"/>
<dbReference type="InterPro" id="IPR006597">
    <property type="entry name" value="Sel1-like"/>
</dbReference>
<organism evidence="2 3">
    <name type="scientific">Vibrio penaeicida</name>
    <dbReference type="NCBI Taxonomy" id="104609"/>
    <lineage>
        <taxon>Bacteria</taxon>
        <taxon>Pseudomonadati</taxon>
        <taxon>Pseudomonadota</taxon>
        <taxon>Gammaproteobacteria</taxon>
        <taxon>Vibrionales</taxon>
        <taxon>Vibrionaceae</taxon>
        <taxon>Vibrio</taxon>
    </lineage>
</organism>
<dbReference type="PANTHER" id="PTHR11102:SF160">
    <property type="entry name" value="ERAD-ASSOCIATED E3 UBIQUITIN-PROTEIN LIGASE COMPONENT HRD3"/>
    <property type="match status" value="1"/>
</dbReference>
<dbReference type="Gene3D" id="1.25.40.10">
    <property type="entry name" value="Tetratricopeptide repeat domain"/>
    <property type="match status" value="2"/>
</dbReference>
<protein>
    <recommendedName>
        <fullName evidence="4">Sel1 repeat family protein</fullName>
    </recommendedName>
</protein>
<proteinExistence type="predicted"/>
<dbReference type="InterPro" id="IPR050767">
    <property type="entry name" value="Sel1_AlgK"/>
</dbReference>
<keyword evidence="3" id="KW-1185">Reference proteome</keyword>
<keyword evidence="1" id="KW-1133">Transmembrane helix</keyword>
<dbReference type="Pfam" id="PF08238">
    <property type="entry name" value="Sel1"/>
    <property type="match status" value="4"/>
</dbReference>
<dbReference type="EMBL" id="BSNX01000075">
    <property type="protein sequence ID" value="GLQ75731.1"/>
    <property type="molecule type" value="Genomic_DNA"/>
</dbReference>
<evidence type="ECO:0000313" key="2">
    <source>
        <dbReference type="EMBL" id="GLQ75731.1"/>
    </source>
</evidence>
<comment type="caution">
    <text evidence="2">The sequence shown here is derived from an EMBL/GenBank/DDBJ whole genome shotgun (WGS) entry which is preliminary data.</text>
</comment>
<feature type="transmembrane region" description="Helical" evidence="1">
    <location>
        <begin position="6"/>
        <end position="26"/>
    </location>
</feature>
<name>A0AAV5NYI4_9VIBR</name>
<sequence length="365" mass="40839">MNVMTIAIGASVICLILVGVGMMTISSKKRAEERDKVAREAAYKKAMEASKAKDHQERVYKAETGHIPTQLFLAKEAEIGNPREALHWYERAANADNEIAMYSVVRLCNRFSDNHIMNLKGKYWGKVIEARGGDKQAQFEVGLCLLKGHGIDQDLQKGIDLIQEVAEEGNIDAQLYMSDWYVAESNPTPNSALAAEWSYKAANNGSIEGMIRLGRHYAEGQGVEQNHTRATYWLERAAETGSGRAQFYAGELWADTDAQGNALAYIWFFLSAHSGFSKAKKRRDEIGNVIGIDAIVGLQGLTKPILARLEEGKIKRHSIIKALNKMYKRDEYFPEIHGDEFVVRTLEQEKTEQPSKSSDFTQAMS</sequence>
<reference evidence="3" key="1">
    <citation type="journal article" date="2019" name="Int. J. Syst. Evol. Microbiol.">
        <title>The Global Catalogue of Microorganisms (GCM) 10K type strain sequencing project: providing services to taxonomists for standard genome sequencing and annotation.</title>
        <authorList>
            <consortium name="The Broad Institute Genomics Platform"/>
            <consortium name="The Broad Institute Genome Sequencing Center for Infectious Disease"/>
            <person name="Wu L."/>
            <person name="Ma J."/>
        </authorList>
    </citation>
    <scope>NUCLEOTIDE SEQUENCE [LARGE SCALE GENOMIC DNA]</scope>
    <source>
        <strain evidence="3">NBRC 15640</strain>
    </source>
</reference>
<dbReference type="InterPro" id="IPR011990">
    <property type="entry name" value="TPR-like_helical_dom_sf"/>
</dbReference>
<keyword evidence="1" id="KW-0472">Membrane</keyword>
<dbReference type="PANTHER" id="PTHR11102">
    <property type="entry name" value="SEL-1-LIKE PROTEIN"/>
    <property type="match status" value="1"/>
</dbReference>
<evidence type="ECO:0008006" key="4">
    <source>
        <dbReference type="Google" id="ProtNLM"/>
    </source>
</evidence>
<keyword evidence="1" id="KW-0812">Transmembrane</keyword>
<dbReference type="SMART" id="SM00671">
    <property type="entry name" value="SEL1"/>
    <property type="match status" value="5"/>
</dbReference>
<gene>
    <name evidence="2" type="ORF">GCM10007932_50940</name>
</gene>
<dbReference type="SUPFAM" id="SSF81901">
    <property type="entry name" value="HCP-like"/>
    <property type="match status" value="1"/>
</dbReference>
<accession>A0AAV5NYI4</accession>
<dbReference type="Proteomes" id="UP001156690">
    <property type="component" value="Unassembled WGS sequence"/>
</dbReference>
<evidence type="ECO:0000313" key="3">
    <source>
        <dbReference type="Proteomes" id="UP001156690"/>
    </source>
</evidence>
<dbReference type="RefSeq" id="WP_126610241.1">
    <property type="nucleotide sequence ID" value="NZ_AP025145.1"/>
</dbReference>